<keyword evidence="2" id="KW-0201">Cytochrome c-type biogenesis</keyword>
<dbReference type="GO" id="GO:0016491">
    <property type="term" value="F:oxidoreductase activity"/>
    <property type="evidence" value="ECO:0007669"/>
    <property type="project" value="InterPro"/>
</dbReference>
<evidence type="ECO:0000256" key="4">
    <source>
        <dbReference type="ARBA" id="ARBA00023284"/>
    </source>
</evidence>
<dbReference type="GO" id="GO:0017004">
    <property type="term" value="P:cytochrome complex assembly"/>
    <property type="evidence" value="ECO:0007669"/>
    <property type="project" value="UniProtKB-KW"/>
</dbReference>
<evidence type="ECO:0000313" key="6">
    <source>
        <dbReference type="EMBL" id="MCW3787768.1"/>
    </source>
</evidence>
<dbReference type="PROSITE" id="PS00194">
    <property type="entry name" value="THIOREDOXIN_1"/>
    <property type="match status" value="1"/>
</dbReference>
<dbReference type="Proteomes" id="UP001209229">
    <property type="component" value="Unassembled WGS sequence"/>
</dbReference>
<dbReference type="PROSITE" id="PS51352">
    <property type="entry name" value="THIOREDOXIN_2"/>
    <property type="match status" value="1"/>
</dbReference>
<name>A0AAE3SFT0_9BACT</name>
<keyword evidence="7" id="KW-1185">Reference proteome</keyword>
<dbReference type="GO" id="GO:0030313">
    <property type="term" value="C:cell envelope"/>
    <property type="evidence" value="ECO:0007669"/>
    <property type="project" value="UniProtKB-SubCell"/>
</dbReference>
<evidence type="ECO:0000259" key="5">
    <source>
        <dbReference type="PROSITE" id="PS51352"/>
    </source>
</evidence>
<dbReference type="InterPro" id="IPR050553">
    <property type="entry name" value="Thioredoxin_ResA/DsbE_sf"/>
</dbReference>
<dbReference type="AlphaFoldDB" id="A0AAE3SFT0"/>
<dbReference type="InterPro" id="IPR013766">
    <property type="entry name" value="Thioredoxin_domain"/>
</dbReference>
<dbReference type="InterPro" id="IPR017937">
    <property type="entry name" value="Thioredoxin_CS"/>
</dbReference>
<comment type="caution">
    <text evidence="6">The sequence shown here is derived from an EMBL/GenBank/DDBJ whole genome shotgun (WGS) entry which is preliminary data.</text>
</comment>
<dbReference type="SUPFAM" id="SSF52833">
    <property type="entry name" value="Thioredoxin-like"/>
    <property type="match status" value="1"/>
</dbReference>
<keyword evidence="3" id="KW-1015">Disulfide bond</keyword>
<keyword evidence="4" id="KW-0676">Redox-active center</keyword>
<protein>
    <submittedName>
        <fullName evidence="6">TlpA family protein disulfide reductase</fullName>
    </submittedName>
</protein>
<dbReference type="InterPro" id="IPR036249">
    <property type="entry name" value="Thioredoxin-like_sf"/>
</dbReference>
<dbReference type="PANTHER" id="PTHR42852">
    <property type="entry name" value="THIOL:DISULFIDE INTERCHANGE PROTEIN DSBE"/>
    <property type="match status" value="1"/>
</dbReference>
<dbReference type="Pfam" id="PF08534">
    <property type="entry name" value="Redoxin"/>
    <property type="match status" value="1"/>
</dbReference>
<dbReference type="RefSeq" id="WP_301191332.1">
    <property type="nucleotide sequence ID" value="NZ_JAPDPJ010000036.1"/>
</dbReference>
<organism evidence="6 7">
    <name type="scientific">Plebeiibacterium sediminum</name>
    <dbReference type="NCBI Taxonomy" id="2992112"/>
    <lineage>
        <taxon>Bacteria</taxon>
        <taxon>Pseudomonadati</taxon>
        <taxon>Bacteroidota</taxon>
        <taxon>Bacteroidia</taxon>
        <taxon>Marinilabiliales</taxon>
        <taxon>Marinilabiliaceae</taxon>
        <taxon>Plebeiibacterium</taxon>
    </lineage>
</organism>
<dbReference type="InterPro" id="IPR013740">
    <property type="entry name" value="Redoxin"/>
</dbReference>
<gene>
    <name evidence="6" type="ORF">OM075_14930</name>
</gene>
<evidence type="ECO:0000256" key="3">
    <source>
        <dbReference type="ARBA" id="ARBA00023157"/>
    </source>
</evidence>
<evidence type="ECO:0000313" key="7">
    <source>
        <dbReference type="Proteomes" id="UP001209229"/>
    </source>
</evidence>
<reference evidence="6" key="1">
    <citation type="submission" date="2022-10" db="EMBL/GenBank/DDBJ databases">
        <authorList>
            <person name="Yu W.X."/>
        </authorList>
    </citation>
    <scope>NUCLEOTIDE SEQUENCE</scope>
    <source>
        <strain evidence="6">AAT</strain>
    </source>
</reference>
<evidence type="ECO:0000256" key="2">
    <source>
        <dbReference type="ARBA" id="ARBA00022748"/>
    </source>
</evidence>
<proteinExistence type="predicted"/>
<dbReference type="CDD" id="cd02966">
    <property type="entry name" value="TlpA_like_family"/>
    <property type="match status" value="1"/>
</dbReference>
<dbReference type="PANTHER" id="PTHR42852:SF6">
    <property type="entry name" value="THIOL:DISULFIDE INTERCHANGE PROTEIN DSBE"/>
    <property type="match status" value="1"/>
</dbReference>
<accession>A0AAE3SFT0</accession>
<feature type="domain" description="Thioredoxin" evidence="5">
    <location>
        <begin position="32"/>
        <end position="172"/>
    </location>
</feature>
<dbReference type="Gene3D" id="3.40.30.10">
    <property type="entry name" value="Glutaredoxin"/>
    <property type="match status" value="1"/>
</dbReference>
<sequence length="172" mass="20158">MNKIIIAILFFFAFTTVSFSMKYSQEEVKDTLNVGDMCPDYAFQDTAGVKQSLKSLRGKYVFIDVWASWCGPCRQQFPYLKELEENFKSEDIAFVSVNIDYQDFRWLGDVQNLHLSGLQWKVLDSRAFKDQFNMKYIPRCIMLDKEGKVLRYKMSLPSKPETKEYLTHLLGL</sequence>
<comment type="subcellular location">
    <subcellularLocation>
        <location evidence="1">Cell envelope</location>
    </subcellularLocation>
</comment>
<evidence type="ECO:0000256" key="1">
    <source>
        <dbReference type="ARBA" id="ARBA00004196"/>
    </source>
</evidence>
<dbReference type="EMBL" id="JAPDPJ010000036">
    <property type="protein sequence ID" value="MCW3787768.1"/>
    <property type="molecule type" value="Genomic_DNA"/>
</dbReference>